<name>A0AAV1CNX1_OLDCO</name>
<dbReference type="InterPro" id="IPR026873">
    <property type="entry name" value="Ptb1"/>
</dbReference>
<evidence type="ECO:0000256" key="11">
    <source>
        <dbReference type="ARBA" id="ARBA00047658"/>
    </source>
</evidence>
<sequence>MDLDLFDDILGDNATKNVRAGGKFQPKAKPRPIKKNLGGTSVNISRPVPTVGASDSIFTGTENPLSSDDGRGVGVVNTASAEPLPSTENVNCAVAMDSVMDGLMPDSNDHWHSSFENSMGEGADIFIGLESLDEFLPAKRTVLDNSVHSSEEPDVCVSGSPAVEHRLTIPLNPGIDDPVSMSNTHNISTQPETSTSQDPLTGADTIVATNHSLTDNNNLIREQLQANQCLEDLDMSDFTSTSGQRIGKFQPKLKMQANRLRNNANIHDQVVTGHVNYGPDIPSVTPRVDVVDLMSGPAYTQDDIIDFSSKGPSNAAPAQSTSEVLVDESSMDFVGVAHQEVGIPGENIEPDRELPEKLKANTIEDNNYAASEYSAQVHASTSNETTVAGRVLRKRKKQINAHELIDEPEDEGLNDTDLHAESLSFSIVNEDDGTDEELQMDSEPQKKNLRNKSKKVEGEKEKPVRRRKKDIESSGKAKPAAKRFSHSTQRRKVDKTLLETPDDEIDVRKVRLKDLILLREHREREAKNEAKSSQAQHQNQRNGNEDGGANSYEPLGENETFASAQSGEGIDDEDGYRDEECPDYINYQTYMIKTPRSRWTKQDTELFYQAMRTIGPDFSLIERLFPDKTRKQIKLKYKKEERQHPMRLHEAGSNPAKDHSLYNLLIERVKQNAAEEDENISRADSVSLTGEEEMEEETPEDGVNMDEAAKPEQIDETVDKNMEPDVAETQSPVGESQDSDDDFFRWSQYKSYSLSQKKDDFESVAMGHLRLNGAYWGLTTLDILGKLHIVDQDDVIPWVMQCQHESGGFGGNIGHDPHLLYTLSAIQVLALYDKIDILDIDKVANYMASLQNEDGSFNGDKWGEIDTRFSYIAICSLALLKWLDNINVEKAVKYIVSCKNHDGGFGCTPGAESHAGQIFCCVGALPITALAITGSLHHVDKDLLGWWLCERQVDCGGLNGCPQKLPDVCYSCWVLSSLIMIDRVHWIDKEKLIQFSLDCQDEENGGSSDRPDDAVDVFHTYFGVAGLSLLEYPGVKDQLKL</sequence>
<dbReference type="Pfam" id="PF15963">
    <property type="entry name" value="Myb_DNA-bind_7"/>
    <property type="match status" value="1"/>
</dbReference>
<dbReference type="InterPro" id="IPR039467">
    <property type="entry name" value="TFIIIB_B''_Myb"/>
</dbReference>
<keyword evidence="6" id="KW-0479">Metal-binding</keyword>
<dbReference type="InterPro" id="IPR009057">
    <property type="entry name" value="Homeodomain-like_sf"/>
</dbReference>
<feature type="compositionally biased region" description="Basic residues" evidence="14">
    <location>
        <begin position="479"/>
        <end position="493"/>
    </location>
</feature>
<keyword evidence="8" id="KW-0862">Zinc</keyword>
<evidence type="ECO:0000256" key="6">
    <source>
        <dbReference type="ARBA" id="ARBA00022723"/>
    </source>
</evidence>
<comment type="function">
    <text evidence="12">Required for male fertility and root tip growth.</text>
</comment>
<comment type="subunit">
    <text evidence="13">Heterotrimer composed of the alpha subunit RGTA, the beta subunit RGTB and REP; within this trimer, RGTA and RGTB form the catalytic component, while REP mediates peptide substrate binding.</text>
</comment>
<feature type="region of interest" description="Disordered" evidence="14">
    <location>
        <begin position="20"/>
        <end position="48"/>
    </location>
</feature>
<evidence type="ECO:0000256" key="12">
    <source>
        <dbReference type="ARBA" id="ARBA00059085"/>
    </source>
</evidence>
<dbReference type="EC" id="2.5.1.60" evidence="3"/>
<dbReference type="SMART" id="SM00717">
    <property type="entry name" value="SANT"/>
    <property type="match status" value="1"/>
</dbReference>
<evidence type="ECO:0000256" key="7">
    <source>
        <dbReference type="ARBA" id="ARBA00022737"/>
    </source>
</evidence>
<reference evidence="16" key="1">
    <citation type="submission" date="2023-03" db="EMBL/GenBank/DDBJ databases">
        <authorList>
            <person name="Julca I."/>
        </authorList>
    </citation>
    <scope>NUCLEOTIDE SEQUENCE</scope>
</reference>
<dbReference type="GO" id="GO:0046872">
    <property type="term" value="F:metal ion binding"/>
    <property type="evidence" value="ECO:0007669"/>
    <property type="project" value="UniProtKB-KW"/>
</dbReference>
<feature type="compositionally biased region" description="Polar residues" evidence="14">
    <location>
        <begin position="531"/>
        <end position="542"/>
    </location>
</feature>
<accession>A0AAV1CNX1</accession>
<evidence type="ECO:0000313" key="16">
    <source>
        <dbReference type="EMBL" id="CAI9097040.1"/>
    </source>
</evidence>
<dbReference type="CDD" id="cd02894">
    <property type="entry name" value="GGTase-II"/>
    <property type="match status" value="1"/>
</dbReference>
<gene>
    <name evidence="16" type="ORF">OLC1_LOCUS7636</name>
</gene>
<evidence type="ECO:0000256" key="8">
    <source>
        <dbReference type="ARBA" id="ARBA00022833"/>
    </source>
</evidence>
<dbReference type="Pfam" id="PF00432">
    <property type="entry name" value="Prenyltrans"/>
    <property type="match status" value="1"/>
</dbReference>
<evidence type="ECO:0000256" key="13">
    <source>
        <dbReference type="ARBA" id="ARBA00063763"/>
    </source>
</evidence>
<dbReference type="Gene3D" id="1.10.10.60">
    <property type="entry name" value="Homeodomain-like"/>
    <property type="match status" value="1"/>
</dbReference>
<dbReference type="GO" id="GO:0004663">
    <property type="term" value="F:Rab geranylgeranyltransferase activity"/>
    <property type="evidence" value="ECO:0007669"/>
    <property type="project" value="UniProtKB-EC"/>
</dbReference>
<comment type="catalytic activity">
    <reaction evidence="11">
        <text>geranylgeranyl diphosphate + L-cysteinyl-[protein] = S-geranylgeranyl-L-cysteinyl-[protein] + diphosphate</text>
        <dbReference type="Rhea" id="RHEA:21240"/>
        <dbReference type="Rhea" id="RHEA-COMP:10131"/>
        <dbReference type="Rhea" id="RHEA-COMP:11537"/>
        <dbReference type="ChEBI" id="CHEBI:29950"/>
        <dbReference type="ChEBI" id="CHEBI:33019"/>
        <dbReference type="ChEBI" id="CHEBI:57533"/>
        <dbReference type="ChEBI" id="CHEBI:86021"/>
        <dbReference type="EC" id="2.5.1.60"/>
    </reaction>
</comment>
<evidence type="ECO:0000256" key="3">
    <source>
        <dbReference type="ARBA" id="ARBA00012656"/>
    </source>
</evidence>
<feature type="compositionally biased region" description="Acidic residues" evidence="14">
    <location>
        <begin position="430"/>
        <end position="440"/>
    </location>
</feature>
<evidence type="ECO:0000256" key="2">
    <source>
        <dbReference type="ARBA" id="ARBA00010497"/>
    </source>
</evidence>
<dbReference type="PANTHER" id="PTHR11774">
    <property type="entry name" value="GERANYLGERANYL TRANSFERASE TYPE BETA SUBUNIT"/>
    <property type="match status" value="1"/>
</dbReference>
<dbReference type="InterPro" id="IPR008930">
    <property type="entry name" value="Terpenoid_cyclase/PrenylTrfase"/>
</dbReference>
<dbReference type="InterPro" id="IPR001330">
    <property type="entry name" value="Prenyltrans"/>
</dbReference>
<dbReference type="GO" id="GO:0048364">
    <property type="term" value="P:root development"/>
    <property type="evidence" value="ECO:0007669"/>
    <property type="project" value="UniProtKB-ARBA"/>
</dbReference>
<evidence type="ECO:0000256" key="5">
    <source>
        <dbReference type="ARBA" id="ARBA00022679"/>
    </source>
</evidence>
<dbReference type="SUPFAM" id="SSF46689">
    <property type="entry name" value="Homeodomain-like"/>
    <property type="match status" value="1"/>
</dbReference>
<evidence type="ECO:0000259" key="15">
    <source>
        <dbReference type="SMART" id="SM00717"/>
    </source>
</evidence>
<feature type="region of interest" description="Disordered" evidence="14">
    <location>
        <begin position="720"/>
        <end position="740"/>
    </location>
</feature>
<dbReference type="PANTHER" id="PTHR11774:SF11">
    <property type="entry name" value="GERANYLGERANYL TRANSFERASE TYPE-2 SUBUNIT BETA"/>
    <property type="match status" value="1"/>
</dbReference>
<dbReference type="InterPro" id="IPR001005">
    <property type="entry name" value="SANT/Myb"/>
</dbReference>
<proteinExistence type="inferred from homology"/>
<organism evidence="16 17">
    <name type="scientific">Oldenlandia corymbosa var. corymbosa</name>
    <dbReference type="NCBI Taxonomy" id="529605"/>
    <lineage>
        <taxon>Eukaryota</taxon>
        <taxon>Viridiplantae</taxon>
        <taxon>Streptophyta</taxon>
        <taxon>Embryophyta</taxon>
        <taxon>Tracheophyta</taxon>
        <taxon>Spermatophyta</taxon>
        <taxon>Magnoliopsida</taxon>
        <taxon>eudicotyledons</taxon>
        <taxon>Gunneridae</taxon>
        <taxon>Pentapetalae</taxon>
        <taxon>asterids</taxon>
        <taxon>lamiids</taxon>
        <taxon>Gentianales</taxon>
        <taxon>Rubiaceae</taxon>
        <taxon>Rubioideae</taxon>
        <taxon>Spermacoceae</taxon>
        <taxon>Hedyotis-Oldenlandia complex</taxon>
        <taxon>Oldenlandia</taxon>
    </lineage>
</organism>
<evidence type="ECO:0000313" key="17">
    <source>
        <dbReference type="Proteomes" id="UP001161247"/>
    </source>
</evidence>
<evidence type="ECO:0000256" key="10">
    <source>
        <dbReference type="ARBA" id="ARBA00032766"/>
    </source>
</evidence>
<dbReference type="GO" id="GO:0005968">
    <property type="term" value="C:Rab-protein geranylgeranyltransferase complex"/>
    <property type="evidence" value="ECO:0007669"/>
    <property type="project" value="TreeGrafter"/>
</dbReference>
<evidence type="ECO:0000256" key="14">
    <source>
        <dbReference type="SAM" id="MobiDB-lite"/>
    </source>
</evidence>
<comment type="similarity">
    <text evidence="2">Belongs to the protein prenyltransferase subunit beta family.</text>
</comment>
<dbReference type="Proteomes" id="UP001161247">
    <property type="component" value="Chromosome 2"/>
</dbReference>
<feature type="region of interest" description="Disordered" evidence="14">
    <location>
        <begin position="430"/>
        <end position="496"/>
    </location>
</feature>
<feature type="region of interest" description="Disordered" evidence="14">
    <location>
        <begin position="673"/>
        <end position="704"/>
    </location>
</feature>
<feature type="domain" description="Myb-like" evidence="15">
    <location>
        <begin position="595"/>
        <end position="643"/>
    </location>
</feature>
<keyword evidence="7" id="KW-0677">Repeat</keyword>
<dbReference type="GO" id="GO:0048229">
    <property type="term" value="P:gametophyte development"/>
    <property type="evidence" value="ECO:0007669"/>
    <property type="project" value="UniProtKB-ARBA"/>
</dbReference>
<dbReference type="CDD" id="cd00167">
    <property type="entry name" value="SANT"/>
    <property type="match status" value="1"/>
</dbReference>
<dbReference type="InterPro" id="IPR045089">
    <property type="entry name" value="PGGT1B-like"/>
</dbReference>
<feature type="compositionally biased region" description="Acidic residues" evidence="14">
    <location>
        <begin position="690"/>
        <end position="704"/>
    </location>
</feature>
<dbReference type="FunFam" id="1.50.10.20:FF:000009">
    <property type="entry name" value="Geranylgeranyl transferase type-2 subunit beta"/>
    <property type="match status" value="1"/>
</dbReference>
<evidence type="ECO:0000256" key="9">
    <source>
        <dbReference type="ARBA" id="ARBA00030816"/>
    </source>
</evidence>
<feature type="region of interest" description="Disordered" evidence="14">
    <location>
        <begin position="523"/>
        <end position="555"/>
    </location>
</feature>
<dbReference type="Gene3D" id="1.50.10.20">
    <property type="match status" value="1"/>
</dbReference>
<keyword evidence="5" id="KW-0808">Transferase</keyword>
<evidence type="ECO:0000256" key="1">
    <source>
        <dbReference type="ARBA" id="ARBA00001947"/>
    </source>
</evidence>
<evidence type="ECO:0000256" key="4">
    <source>
        <dbReference type="ARBA" id="ARBA00022602"/>
    </source>
</evidence>
<dbReference type="SUPFAM" id="SSF48239">
    <property type="entry name" value="Terpenoid cyclases/Protein prenyltransferases"/>
    <property type="match status" value="1"/>
</dbReference>
<comment type="cofactor">
    <cofactor evidence="1">
        <name>Zn(2+)</name>
        <dbReference type="ChEBI" id="CHEBI:29105"/>
    </cofactor>
</comment>
<protein>
    <recommendedName>
        <fullName evidence="3">protein geranylgeranyltransferase type II</fullName>
        <ecNumber evidence="3">2.5.1.60</ecNumber>
    </recommendedName>
    <alternativeName>
        <fullName evidence="9">Geranylgeranyl transferase type II subunit beta</fullName>
    </alternativeName>
    <alternativeName>
        <fullName evidence="10">Type II protein geranyl-geranyltransferase subunit beta</fullName>
    </alternativeName>
</protein>
<keyword evidence="17" id="KW-1185">Reference proteome</keyword>
<dbReference type="AlphaFoldDB" id="A0AAV1CNX1"/>
<dbReference type="EMBL" id="OX459119">
    <property type="protein sequence ID" value="CAI9097040.1"/>
    <property type="molecule type" value="Genomic_DNA"/>
</dbReference>
<keyword evidence="4" id="KW-0637">Prenyltransferase</keyword>